<dbReference type="EMBL" id="LBHU01000001">
    <property type="protein sequence ID" value="KLI64634.1"/>
    <property type="molecule type" value="Genomic_DNA"/>
</dbReference>
<dbReference type="RefSeq" id="WP_047092499.1">
    <property type="nucleotide sequence ID" value="NZ_LBHU01000001.1"/>
</dbReference>
<dbReference type="InterPro" id="IPR007345">
    <property type="entry name" value="Polysacch_pyruvyl_Trfase"/>
</dbReference>
<keyword evidence="3" id="KW-1185">Reference proteome</keyword>
<dbReference type="OrthoDB" id="5242601at2"/>
<organism evidence="2 3">
    <name type="scientific">Aurantiacibacter marinus</name>
    <dbReference type="NCBI Taxonomy" id="874156"/>
    <lineage>
        <taxon>Bacteria</taxon>
        <taxon>Pseudomonadati</taxon>
        <taxon>Pseudomonadota</taxon>
        <taxon>Alphaproteobacteria</taxon>
        <taxon>Sphingomonadales</taxon>
        <taxon>Erythrobacteraceae</taxon>
        <taxon>Aurantiacibacter</taxon>
    </lineage>
</organism>
<evidence type="ECO:0000313" key="2">
    <source>
        <dbReference type="EMBL" id="KLI64634.1"/>
    </source>
</evidence>
<dbReference type="STRING" id="874156.GCA_001021555_00572"/>
<proteinExistence type="predicted"/>
<sequence>MKSRLELINELQARIDTALLPVMPKGDYALVDFPNHANVGDTAIWLGEIAHFDRAGAGMPSYVCQLSDYERKDLKAAVPSGPIFIHGGGNFGDVWPAHQLFREQLLRDFPDRVIVQLPQSIHFSDPARIQQTADAIATHPNFLLLVRDRPSYDLASESFACQVELCPDMAFAIGAIEREKADIDVLAMLRADKESRLSERDPVLAGGRIDDWLEEPAWPLRIGKAFGIASAAFHGGLGARRLGKFNGAAGTRFERGKRQLSQANAIVTDRLHVHIMSVLLGIPHAVLDNSYGKIGRFMDEFIGDLSFVYRADNLEDAVRWAKEAADAGCKVD</sequence>
<dbReference type="PATRIC" id="fig|874156.12.peg.735"/>
<name>A0A0H0XQK7_9SPHN</name>
<dbReference type="AlphaFoldDB" id="A0A0H0XQK7"/>
<reference evidence="2 3" key="1">
    <citation type="submission" date="2015-04" db="EMBL/GenBank/DDBJ databases">
        <title>The draft genome sequence of Erythrobacter marinus HWDM-33.</title>
        <authorList>
            <person name="Zhuang L."/>
            <person name="Liu Y."/>
            <person name="Shao Z."/>
        </authorList>
    </citation>
    <scope>NUCLEOTIDE SEQUENCE [LARGE SCALE GENOMIC DNA]</scope>
    <source>
        <strain evidence="2 3">HWDM-33</strain>
    </source>
</reference>
<comment type="caution">
    <text evidence="2">The sequence shown here is derived from an EMBL/GenBank/DDBJ whole genome shotgun (WGS) entry which is preliminary data.</text>
</comment>
<protein>
    <recommendedName>
        <fullName evidence="1">Polysaccharide pyruvyl transferase domain-containing protein</fullName>
    </recommendedName>
</protein>
<feature type="domain" description="Polysaccharide pyruvyl transferase" evidence="1">
    <location>
        <begin position="38"/>
        <end position="291"/>
    </location>
</feature>
<evidence type="ECO:0000313" key="3">
    <source>
        <dbReference type="Proteomes" id="UP000053455"/>
    </source>
</evidence>
<dbReference type="Proteomes" id="UP000053455">
    <property type="component" value="Unassembled WGS sequence"/>
</dbReference>
<dbReference type="Pfam" id="PF04230">
    <property type="entry name" value="PS_pyruv_trans"/>
    <property type="match status" value="1"/>
</dbReference>
<accession>A0A0H0XQK7</accession>
<evidence type="ECO:0000259" key="1">
    <source>
        <dbReference type="Pfam" id="PF04230"/>
    </source>
</evidence>
<gene>
    <name evidence="2" type="ORF">AAV99_03520</name>
</gene>